<reference evidence="5 6" key="1">
    <citation type="submission" date="2019-04" db="EMBL/GenBank/DDBJ databases">
        <title>Crypto-aerobic microbial life in anoxic (sulfidic) marine sediments.</title>
        <authorList>
            <person name="Bhattacharya S."/>
            <person name="Roy C."/>
            <person name="Mondal N."/>
            <person name="Sarkar J."/>
            <person name="Mandal S."/>
            <person name="Rameez M.J."/>
            <person name="Ghosh W."/>
        </authorList>
    </citation>
    <scope>NUCLEOTIDE SEQUENCE [LARGE SCALE GENOMIC DNA]</scope>
    <source>
        <strain evidence="5 6">SBBC</strain>
    </source>
</reference>
<comment type="caution">
    <text evidence="5">The sequence shown here is derived from an EMBL/GenBank/DDBJ whole genome shotgun (WGS) entry which is preliminary data.</text>
</comment>
<keyword evidence="5" id="KW-0378">Hydrolase</keyword>
<dbReference type="InterPro" id="IPR000055">
    <property type="entry name" value="Restrct_endonuc_typeI_TRD"/>
</dbReference>
<dbReference type="AlphaFoldDB" id="A0A4U0YVL4"/>
<organism evidence="5 6">
    <name type="scientific">Cereibacter changlensis</name>
    <dbReference type="NCBI Taxonomy" id="402884"/>
    <lineage>
        <taxon>Bacteria</taxon>
        <taxon>Pseudomonadati</taxon>
        <taxon>Pseudomonadota</taxon>
        <taxon>Alphaproteobacteria</taxon>
        <taxon>Rhodobacterales</taxon>
        <taxon>Paracoccaceae</taxon>
        <taxon>Cereibacter</taxon>
    </lineage>
</organism>
<accession>A0A4U0YVL4</accession>
<dbReference type="CDD" id="cd17260">
    <property type="entry name" value="RMtype1_S_EcoEI-TRD1-CR1_like"/>
    <property type="match status" value="2"/>
</dbReference>
<dbReference type="GO" id="GO:0009307">
    <property type="term" value="P:DNA restriction-modification system"/>
    <property type="evidence" value="ECO:0007669"/>
    <property type="project" value="UniProtKB-KW"/>
</dbReference>
<name>A0A4U0YVL4_9RHOB</name>
<comment type="similarity">
    <text evidence="1">Belongs to the type-I restriction system S methylase family.</text>
</comment>
<evidence type="ECO:0000259" key="4">
    <source>
        <dbReference type="Pfam" id="PF01420"/>
    </source>
</evidence>
<dbReference type="EMBL" id="SWAU01000324">
    <property type="protein sequence ID" value="TKA94576.1"/>
    <property type="molecule type" value="Genomic_DNA"/>
</dbReference>
<evidence type="ECO:0000256" key="3">
    <source>
        <dbReference type="ARBA" id="ARBA00023125"/>
    </source>
</evidence>
<evidence type="ECO:0000313" key="6">
    <source>
        <dbReference type="Proteomes" id="UP000306340"/>
    </source>
</evidence>
<dbReference type="GO" id="GO:0004519">
    <property type="term" value="F:endonuclease activity"/>
    <property type="evidence" value="ECO:0007669"/>
    <property type="project" value="UniProtKB-KW"/>
</dbReference>
<feature type="domain" description="Type I restriction modification DNA specificity" evidence="4">
    <location>
        <begin position="26"/>
        <end position="145"/>
    </location>
</feature>
<keyword evidence="3" id="KW-0238">DNA-binding</keyword>
<dbReference type="Pfam" id="PF01420">
    <property type="entry name" value="Methylase_S"/>
    <property type="match status" value="1"/>
</dbReference>
<evidence type="ECO:0000256" key="2">
    <source>
        <dbReference type="ARBA" id="ARBA00022747"/>
    </source>
</evidence>
<dbReference type="InterPro" id="IPR044946">
    <property type="entry name" value="Restrct_endonuc_typeI_TRD_sf"/>
</dbReference>
<dbReference type="SUPFAM" id="SSF116734">
    <property type="entry name" value="DNA methylase specificity domain"/>
    <property type="match status" value="2"/>
</dbReference>
<dbReference type="PANTHER" id="PTHR30408">
    <property type="entry name" value="TYPE-1 RESTRICTION ENZYME ECOKI SPECIFICITY PROTEIN"/>
    <property type="match status" value="1"/>
</dbReference>
<dbReference type="InterPro" id="IPR052021">
    <property type="entry name" value="Type-I_RS_S_subunit"/>
</dbReference>
<evidence type="ECO:0000313" key="5">
    <source>
        <dbReference type="EMBL" id="TKA94576.1"/>
    </source>
</evidence>
<keyword evidence="5" id="KW-0540">Nuclease</keyword>
<dbReference type="Proteomes" id="UP000306340">
    <property type="component" value="Unassembled WGS sequence"/>
</dbReference>
<keyword evidence="2" id="KW-0680">Restriction system</keyword>
<dbReference type="Gene3D" id="3.90.220.20">
    <property type="entry name" value="DNA methylase specificity domains"/>
    <property type="match status" value="2"/>
</dbReference>
<dbReference type="GO" id="GO:0003677">
    <property type="term" value="F:DNA binding"/>
    <property type="evidence" value="ECO:0007669"/>
    <property type="project" value="UniProtKB-KW"/>
</dbReference>
<proteinExistence type="inferred from homology"/>
<gene>
    <name evidence="5" type="ORF">FAZ78_21605</name>
</gene>
<evidence type="ECO:0000256" key="1">
    <source>
        <dbReference type="ARBA" id="ARBA00010923"/>
    </source>
</evidence>
<protein>
    <submittedName>
        <fullName evidence="5">Restriction endonuclease subunit S</fullName>
    </submittedName>
</protein>
<sequence length="382" mass="42098">MEDLTPGTRYVLSSRNRVFSSGGAKFVSGDILFARITPCLENGKIAQVRLSKVSGFGSTEFFVFRAKPNIADAAFVFYLCTTSWVRAPAEKSMAGASGRQRADMASVLSAEVPLPSLPTQKRIAAILSAYDDLIENNTRRITILEEMARRLYEEWFVHFRFPGHEAAEFRTSDAGDTPAGWPISRLEDLVQINPRTSVPSDGFKPFVPMGSLSETNMVVGPVEQREGNSGTKFQNNDTLVARITPCLENGKTGFVDFLTGDQPVGFGSTEFIVLRPAVLGRCAIYCLARSHAFRDVAIKSMSGSEGRQRVQPDSVKAFLVARPPTTLLDRFEDFAWPCFQQVSALAKKNANLRAQRDMLLPKLISGEIDFTYTLEAAKEAAE</sequence>
<dbReference type="PANTHER" id="PTHR30408:SF13">
    <property type="entry name" value="TYPE I RESTRICTION ENZYME HINDI SPECIFICITY SUBUNIT"/>
    <property type="match status" value="1"/>
</dbReference>
<keyword evidence="5" id="KW-0255">Endonuclease</keyword>